<dbReference type="InterPro" id="IPR029058">
    <property type="entry name" value="AB_hydrolase_fold"/>
</dbReference>
<dbReference type="SUPFAM" id="SSF53474">
    <property type="entry name" value="alpha/beta-Hydrolases"/>
    <property type="match status" value="1"/>
</dbReference>
<evidence type="ECO:0000313" key="2">
    <source>
        <dbReference type="Proteomes" id="UP001500851"/>
    </source>
</evidence>
<dbReference type="RefSeq" id="WP_344033373.1">
    <property type="nucleotide sequence ID" value="NZ_BAAAOB010000005.1"/>
</dbReference>
<accession>A0ABN2LV79</accession>
<keyword evidence="2" id="KW-1185">Reference proteome</keyword>
<gene>
    <name evidence="1" type="ORF">GCM10009768_29030</name>
</gene>
<sequence>MRTRPEPQPEPLPPLRRLGVHASDYAWAVSSIWEGARRPHPPERFRHGGLAPVVLVPGVLESWTMMRLIAERLNRAGHPVHVLPELRLNTAPLAEGAALVEEHLRAGDLRDAVIVAHSKGGLIAKLVLLGEEQERVARVIAIATPFAGSELARWMPTRTLRSLHPSDPSIRDLVARTEADARIVSIHPPFDPHIPGGSRLAGAENVPTAESGHFRILGSPEVLDAVEQLAGHDPVTGS</sequence>
<dbReference type="PANTHER" id="PTHR37946:SF1">
    <property type="entry name" value="SLL1969 PROTEIN"/>
    <property type="match status" value="1"/>
</dbReference>
<dbReference type="PANTHER" id="PTHR37946">
    <property type="entry name" value="SLL1969 PROTEIN"/>
    <property type="match status" value="1"/>
</dbReference>
<reference evidence="1 2" key="1">
    <citation type="journal article" date="2019" name="Int. J. Syst. Evol. Microbiol.">
        <title>The Global Catalogue of Microorganisms (GCM) 10K type strain sequencing project: providing services to taxonomists for standard genome sequencing and annotation.</title>
        <authorList>
            <consortium name="The Broad Institute Genomics Platform"/>
            <consortium name="The Broad Institute Genome Sequencing Center for Infectious Disease"/>
            <person name="Wu L."/>
            <person name="Ma J."/>
        </authorList>
    </citation>
    <scope>NUCLEOTIDE SEQUENCE [LARGE SCALE GENOMIC DNA]</scope>
    <source>
        <strain evidence="1 2">JCM 14736</strain>
    </source>
</reference>
<name>A0ABN2LV79_9MICO</name>
<dbReference type="EMBL" id="BAAAOB010000005">
    <property type="protein sequence ID" value="GAA1798173.1"/>
    <property type="molecule type" value="Genomic_DNA"/>
</dbReference>
<organism evidence="1 2">
    <name type="scientific">Leucobacter iarius</name>
    <dbReference type="NCBI Taxonomy" id="333963"/>
    <lineage>
        <taxon>Bacteria</taxon>
        <taxon>Bacillati</taxon>
        <taxon>Actinomycetota</taxon>
        <taxon>Actinomycetes</taxon>
        <taxon>Micrococcales</taxon>
        <taxon>Microbacteriaceae</taxon>
        <taxon>Leucobacter</taxon>
    </lineage>
</organism>
<evidence type="ECO:0000313" key="1">
    <source>
        <dbReference type="EMBL" id="GAA1798173.1"/>
    </source>
</evidence>
<dbReference type="Gene3D" id="3.40.50.1820">
    <property type="entry name" value="alpha/beta hydrolase"/>
    <property type="match status" value="1"/>
</dbReference>
<evidence type="ECO:0008006" key="3">
    <source>
        <dbReference type="Google" id="ProtNLM"/>
    </source>
</evidence>
<dbReference type="Proteomes" id="UP001500851">
    <property type="component" value="Unassembled WGS sequence"/>
</dbReference>
<comment type="caution">
    <text evidence="1">The sequence shown here is derived from an EMBL/GenBank/DDBJ whole genome shotgun (WGS) entry which is preliminary data.</text>
</comment>
<proteinExistence type="predicted"/>
<protein>
    <recommendedName>
        <fullName evidence="3">Alpha/beta hydrolase</fullName>
    </recommendedName>
</protein>